<gene>
    <name evidence="1" type="ORF">FZ934_00340</name>
</gene>
<dbReference type="RefSeq" id="WP_153269431.1">
    <property type="nucleotide sequence ID" value="NZ_CP043498.1"/>
</dbReference>
<keyword evidence="2" id="KW-1185">Reference proteome</keyword>
<proteinExistence type="predicted"/>
<protein>
    <submittedName>
        <fullName evidence="1">Uncharacterized protein</fullName>
    </submittedName>
</protein>
<name>A0A5Q0C4U1_9HYPH</name>
<dbReference type="AlphaFoldDB" id="A0A5Q0C4U1"/>
<reference evidence="1 2" key="1">
    <citation type="submission" date="2019-08" db="EMBL/GenBank/DDBJ databases">
        <title>Prosopis cineraria nodule microbiome.</title>
        <authorList>
            <person name="Ali R."/>
            <person name="Chaluvadi S.R."/>
            <person name="Wang X."/>
        </authorList>
    </citation>
    <scope>NUCLEOTIDE SEQUENCE [LARGE SCALE GENOMIC DNA]</scope>
    <source>
        <strain evidence="1 2">BG7</strain>
    </source>
</reference>
<dbReference type="KEGG" id="rgr:FZ934_00340"/>
<organism evidence="1 2">
    <name type="scientific">Rhizobium grahamii</name>
    <dbReference type="NCBI Taxonomy" id="1120045"/>
    <lineage>
        <taxon>Bacteria</taxon>
        <taxon>Pseudomonadati</taxon>
        <taxon>Pseudomonadota</taxon>
        <taxon>Alphaproteobacteria</taxon>
        <taxon>Hyphomicrobiales</taxon>
        <taxon>Rhizobiaceae</taxon>
        <taxon>Rhizobium/Agrobacterium group</taxon>
        <taxon>Rhizobium</taxon>
    </lineage>
</organism>
<dbReference type="OrthoDB" id="7774794at2"/>
<evidence type="ECO:0000313" key="1">
    <source>
        <dbReference type="EMBL" id="QFY59030.1"/>
    </source>
</evidence>
<dbReference type="EMBL" id="CP043498">
    <property type="protein sequence ID" value="QFY59030.1"/>
    <property type="molecule type" value="Genomic_DNA"/>
</dbReference>
<accession>A0A5Q0C4U1</accession>
<sequence length="82" mass="9180">MRDIYKPFVTDDDPDRDIRCQDAMQFAFEDLVAASTAATWGERECLQAIICLAEERLQTLAANDDARALLDVLRQMAKTSAA</sequence>
<dbReference type="Proteomes" id="UP000326881">
    <property type="component" value="Chromosome"/>
</dbReference>
<evidence type="ECO:0000313" key="2">
    <source>
        <dbReference type="Proteomes" id="UP000326881"/>
    </source>
</evidence>